<dbReference type="PANTHER" id="PTHR46558">
    <property type="entry name" value="TRACRIPTIONAL REGULATORY PROTEIN-RELATED-RELATED"/>
    <property type="match status" value="1"/>
</dbReference>
<organism evidence="3 4">
    <name type="scientific">Thermoclostridium stercorarium (strain ATCC 35414 / DSM 8532 / NCIMB 11754)</name>
    <name type="common">Clostridium stercorarium</name>
    <dbReference type="NCBI Taxonomy" id="1121335"/>
    <lineage>
        <taxon>Bacteria</taxon>
        <taxon>Bacillati</taxon>
        <taxon>Bacillota</taxon>
        <taxon>Clostridia</taxon>
        <taxon>Eubacteriales</taxon>
        <taxon>Oscillospiraceae</taxon>
        <taxon>Thermoclostridium</taxon>
    </lineage>
</organism>
<evidence type="ECO:0000256" key="1">
    <source>
        <dbReference type="ARBA" id="ARBA00023125"/>
    </source>
</evidence>
<dbReference type="SUPFAM" id="SSF47413">
    <property type="entry name" value="lambda repressor-like DNA-binding domains"/>
    <property type="match status" value="1"/>
</dbReference>
<dbReference type="PROSITE" id="PS50943">
    <property type="entry name" value="HTH_CROC1"/>
    <property type="match status" value="1"/>
</dbReference>
<evidence type="ECO:0000313" key="4">
    <source>
        <dbReference type="Proteomes" id="UP000011220"/>
    </source>
</evidence>
<dbReference type="InterPro" id="IPR010982">
    <property type="entry name" value="Lambda_DNA-bd_dom_sf"/>
</dbReference>
<reference evidence="3 4" key="1">
    <citation type="journal article" date="2013" name="Genome Announc.">
        <title>Complete genome sequence of Clostridium stercorarium subsp. stercorarium strain DSM 8532, a thermophilic degrader of plant cell wall fibers.</title>
        <authorList>
            <person name="Poehlein A."/>
            <person name="Zverlov V.V."/>
            <person name="Daniel R."/>
            <person name="Schwarz W.H."/>
            <person name="Liebl W."/>
        </authorList>
    </citation>
    <scope>NUCLEOTIDE SEQUENCE [LARGE SCALE GENOMIC DNA]</scope>
    <source>
        <strain evidence="4">ATCC 35414 / DSM 8532 / NCIMB 11754</strain>
    </source>
</reference>
<dbReference type="InterPro" id="IPR001387">
    <property type="entry name" value="Cro/C1-type_HTH"/>
</dbReference>
<dbReference type="CDD" id="cd00093">
    <property type="entry name" value="HTH_XRE"/>
    <property type="match status" value="1"/>
</dbReference>
<protein>
    <submittedName>
        <fullName evidence="3">Putative transcriptional regulator</fullName>
    </submittedName>
</protein>
<proteinExistence type="predicted"/>
<dbReference type="AlphaFoldDB" id="L7VL72"/>
<evidence type="ECO:0000313" key="3">
    <source>
        <dbReference type="EMBL" id="AGC67409.1"/>
    </source>
</evidence>
<dbReference type="eggNOG" id="COG1396">
    <property type="taxonomic scope" value="Bacteria"/>
</dbReference>
<name>L7VL72_THES1</name>
<sequence length="113" mass="12857">MAIGDRIKKLRIEKGMTQEELAKYIDSTKQTIYKYENNIVTNIPSDKIEKIAEALGTTPSYLMGWNDTASKNNVKKPITVAAHIPDGVELTEEDIKQINDFIQFIISKKKDQK</sequence>
<dbReference type="RefSeq" id="WP_015358106.1">
    <property type="nucleotide sequence ID" value="NC_020134.1"/>
</dbReference>
<dbReference type="EMBL" id="CP004044">
    <property type="protein sequence ID" value="AGC67409.1"/>
    <property type="molecule type" value="Genomic_DNA"/>
</dbReference>
<dbReference type="Proteomes" id="UP000011220">
    <property type="component" value="Chromosome"/>
</dbReference>
<keyword evidence="1" id="KW-0238">DNA-binding</keyword>
<gene>
    <name evidence="3" type="ordered locus">Cst_c03870</name>
</gene>
<dbReference type="SMART" id="SM00530">
    <property type="entry name" value="HTH_XRE"/>
    <property type="match status" value="1"/>
</dbReference>
<dbReference type="PATRIC" id="fig|1121335.3.peg.378"/>
<feature type="domain" description="HTH cro/C1-type" evidence="2">
    <location>
        <begin position="7"/>
        <end position="62"/>
    </location>
</feature>
<dbReference type="Gene3D" id="1.10.260.40">
    <property type="entry name" value="lambda repressor-like DNA-binding domains"/>
    <property type="match status" value="1"/>
</dbReference>
<dbReference type="PANTHER" id="PTHR46558:SF11">
    <property type="entry name" value="HTH-TYPE TRANSCRIPTIONAL REGULATOR XRE"/>
    <property type="match status" value="1"/>
</dbReference>
<dbReference type="STRING" id="1121335.Cst_c03870"/>
<dbReference type="GO" id="GO:0003677">
    <property type="term" value="F:DNA binding"/>
    <property type="evidence" value="ECO:0007669"/>
    <property type="project" value="UniProtKB-KW"/>
</dbReference>
<dbReference type="KEGG" id="css:Cst_c03870"/>
<dbReference type="KEGG" id="csd:Clst_0369"/>
<accession>L7VL72</accession>
<dbReference type="Pfam" id="PF01381">
    <property type="entry name" value="HTH_3"/>
    <property type="match status" value="1"/>
</dbReference>
<keyword evidence="4" id="KW-1185">Reference proteome</keyword>
<evidence type="ECO:0000259" key="2">
    <source>
        <dbReference type="PROSITE" id="PS50943"/>
    </source>
</evidence>